<dbReference type="Pfam" id="PF01566">
    <property type="entry name" value="Nramp"/>
    <property type="match status" value="1"/>
</dbReference>
<dbReference type="InterPro" id="IPR001046">
    <property type="entry name" value="NRAMP_fam"/>
</dbReference>
<accession>A0A1G7VDV7</accession>
<feature type="transmembrane region" description="Helical" evidence="6">
    <location>
        <begin position="374"/>
        <end position="397"/>
    </location>
</feature>
<feature type="region of interest" description="Disordered" evidence="5">
    <location>
        <begin position="1"/>
        <end position="21"/>
    </location>
</feature>
<name>A0A1G7VDV7_9ACTN</name>
<protein>
    <submittedName>
        <fullName evidence="7">Mn2+ and Fe2+ transporters of the NRAMP family</fullName>
    </submittedName>
    <submittedName>
        <fullName evidence="8">Nramp family divalent metal transporter</fullName>
    </submittedName>
</protein>
<reference evidence="8" key="2">
    <citation type="submission" date="2022-10" db="EMBL/GenBank/DDBJ databases">
        <title>The complete genomes of actinobacterial strains from the NBC collection.</title>
        <authorList>
            <person name="Joergensen T.S."/>
            <person name="Alvarez Arevalo M."/>
            <person name="Sterndorff E.B."/>
            <person name="Faurdal D."/>
            <person name="Vuksanovic O."/>
            <person name="Mourched A.-S."/>
            <person name="Charusanti P."/>
            <person name="Shaw S."/>
            <person name="Blin K."/>
            <person name="Weber T."/>
        </authorList>
    </citation>
    <scope>NUCLEOTIDE SEQUENCE</scope>
    <source>
        <strain evidence="8">NBC_00489</strain>
    </source>
</reference>
<comment type="subcellular location">
    <subcellularLocation>
        <location evidence="1">Membrane</location>
        <topology evidence="1">Multi-pass membrane protein</topology>
    </subcellularLocation>
</comment>
<feature type="transmembrane region" description="Helical" evidence="6">
    <location>
        <begin position="98"/>
        <end position="116"/>
    </location>
</feature>
<evidence type="ECO:0000256" key="4">
    <source>
        <dbReference type="ARBA" id="ARBA00023136"/>
    </source>
</evidence>
<dbReference type="PANTHER" id="PTHR11706:SF3">
    <property type="entry name" value="METAL ION TRANSPORT PROTEIN"/>
    <property type="match status" value="1"/>
</dbReference>
<organism evidence="7 9">
    <name type="scientific">Streptomyces griseoaurantiacus</name>
    <dbReference type="NCBI Taxonomy" id="68213"/>
    <lineage>
        <taxon>Bacteria</taxon>
        <taxon>Bacillati</taxon>
        <taxon>Actinomycetota</taxon>
        <taxon>Actinomycetes</taxon>
        <taxon>Kitasatosporales</taxon>
        <taxon>Streptomycetaceae</taxon>
        <taxon>Streptomyces</taxon>
        <taxon>Streptomyces aurantiacus group</taxon>
    </lineage>
</organism>
<dbReference type="AlphaFoldDB" id="A0A1G7VDV7"/>
<evidence type="ECO:0000256" key="2">
    <source>
        <dbReference type="ARBA" id="ARBA00022692"/>
    </source>
</evidence>
<dbReference type="OrthoDB" id="9787548at2"/>
<evidence type="ECO:0000313" key="10">
    <source>
        <dbReference type="Proteomes" id="UP001432161"/>
    </source>
</evidence>
<feature type="transmembrane region" description="Helical" evidence="6">
    <location>
        <begin position="203"/>
        <end position="225"/>
    </location>
</feature>
<keyword evidence="10" id="KW-1185">Reference proteome</keyword>
<feature type="transmembrane region" description="Helical" evidence="6">
    <location>
        <begin position="298"/>
        <end position="327"/>
    </location>
</feature>
<feature type="transmembrane region" description="Helical" evidence="6">
    <location>
        <begin position="246"/>
        <end position="266"/>
    </location>
</feature>
<dbReference type="NCBIfam" id="NF037982">
    <property type="entry name" value="Nramp_1"/>
    <property type="match status" value="2"/>
</dbReference>
<dbReference type="Proteomes" id="UP001432161">
    <property type="component" value="Chromosome"/>
</dbReference>
<evidence type="ECO:0000313" key="9">
    <source>
        <dbReference type="Proteomes" id="UP000198614"/>
    </source>
</evidence>
<evidence type="ECO:0000313" key="7">
    <source>
        <dbReference type="EMBL" id="SDG57748.1"/>
    </source>
</evidence>
<dbReference type="EMBL" id="FNAX01000023">
    <property type="protein sequence ID" value="SDG57748.1"/>
    <property type="molecule type" value="Genomic_DNA"/>
</dbReference>
<feature type="transmembrane region" description="Helical" evidence="6">
    <location>
        <begin position="28"/>
        <end position="51"/>
    </location>
</feature>
<feature type="transmembrane region" description="Helical" evidence="6">
    <location>
        <begin position="57"/>
        <end position="77"/>
    </location>
</feature>
<dbReference type="GO" id="GO:0005384">
    <property type="term" value="F:manganese ion transmembrane transporter activity"/>
    <property type="evidence" value="ECO:0007669"/>
    <property type="project" value="TreeGrafter"/>
</dbReference>
<proteinExistence type="predicted"/>
<keyword evidence="3 6" id="KW-1133">Transmembrane helix</keyword>
<keyword evidence="4 6" id="KW-0472">Membrane</keyword>
<dbReference type="Proteomes" id="UP000198614">
    <property type="component" value="Unassembled WGS sequence"/>
</dbReference>
<dbReference type="PANTHER" id="PTHR11706">
    <property type="entry name" value="SOLUTE CARRIER PROTEIN FAMILY 11 MEMBER"/>
    <property type="match status" value="1"/>
</dbReference>
<evidence type="ECO:0000256" key="5">
    <source>
        <dbReference type="SAM" id="MobiDB-lite"/>
    </source>
</evidence>
<feature type="transmembrane region" description="Helical" evidence="6">
    <location>
        <begin position="409"/>
        <end position="432"/>
    </location>
</feature>
<evidence type="ECO:0000256" key="6">
    <source>
        <dbReference type="SAM" id="Phobius"/>
    </source>
</evidence>
<feature type="transmembrane region" description="Helical" evidence="6">
    <location>
        <begin position="165"/>
        <end position="183"/>
    </location>
</feature>
<keyword evidence="2 6" id="KW-0812">Transmembrane</keyword>
<reference evidence="7 9" key="1">
    <citation type="submission" date="2016-10" db="EMBL/GenBank/DDBJ databases">
        <authorList>
            <person name="de Groot N.N."/>
        </authorList>
    </citation>
    <scope>NUCLEOTIDE SEQUENCE [LARGE SCALE GENOMIC DNA]</scope>
    <source>
        <strain evidence="7 9">CGMCC 4.1859</strain>
    </source>
</reference>
<feature type="transmembrane region" description="Helical" evidence="6">
    <location>
        <begin position="136"/>
        <end position="153"/>
    </location>
</feature>
<dbReference type="GO" id="GO:0034755">
    <property type="term" value="P:iron ion transmembrane transport"/>
    <property type="evidence" value="ECO:0007669"/>
    <property type="project" value="TreeGrafter"/>
</dbReference>
<evidence type="ECO:0000256" key="3">
    <source>
        <dbReference type="ARBA" id="ARBA00022989"/>
    </source>
</evidence>
<dbReference type="EMBL" id="CP108330">
    <property type="protein sequence ID" value="WUR41632.1"/>
    <property type="molecule type" value="Genomic_DNA"/>
</dbReference>
<dbReference type="GO" id="GO:0005886">
    <property type="term" value="C:plasma membrane"/>
    <property type="evidence" value="ECO:0007669"/>
    <property type="project" value="TreeGrafter"/>
</dbReference>
<evidence type="ECO:0000256" key="1">
    <source>
        <dbReference type="ARBA" id="ARBA00004141"/>
    </source>
</evidence>
<sequence>MADTTGNTTGAGVPVGAGPAPRKSSWRYIGPGIVVAATGVGAGDLVATLIAGSNFGYTLLWAAVIGCVVKIFLAEACGRWHLATGRTLFDGWASLGRWTMWFFAIYAVIWGFVYGAAAMSSSALPLQALFPDVMGLEWWGIASGLVGLVFVWFNKYDVFEKVMTILVGVMFVVTVYLGIRVTPNLGDAFAGLLPVLPDEKDSVLNTLGLIGGVGGTITLAAYGYWVNAKGWTNAGWMKVMRLDNRVAYATTGIFVIAMLLVGAELLHSANIAIASGDKGLIQLGDILEQQYGTATGKLFLIGFFATSFTSLIGVWHGVSLMFADFLARQRGEREARGDELASGRREKSWTFRAYLLWLTFPPMILLFQDEPFRLIIIYGVLGAAFMPFLALTLMWLLNSSRTPREWRNGGLSNGMLAIAGLLFLVLCVKQIWDQPWSEFF</sequence>
<evidence type="ECO:0000313" key="8">
    <source>
        <dbReference type="EMBL" id="WUR41632.1"/>
    </source>
</evidence>
<gene>
    <name evidence="8" type="ORF">OHN36_33055</name>
    <name evidence="7" type="ORF">SAMN05216260_1234</name>
</gene>
<feature type="transmembrane region" description="Helical" evidence="6">
    <location>
        <begin position="348"/>
        <end position="368"/>
    </location>
</feature>
<dbReference type="GO" id="GO:0015086">
    <property type="term" value="F:cadmium ion transmembrane transporter activity"/>
    <property type="evidence" value="ECO:0007669"/>
    <property type="project" value="TreeGrafter"/>
</dbReference>